<dbReference type="PANTHER" id="PTHR12558:SF33">
    <property type="entry name" value="BLL7664 PROTEIN"/>
    <property type="match status" value="1"/>
</dbReference>
<sequence length="690" mass="72561">MGGGAGLVLGLCILVLLAAPPHSAAHPVACPGLVRAADPAATEAYVIAGMGEEVLVCLEDAVQEWFASESAGYQLNHLATMYTIAGHLPAAVQTATAVLGFVAPDLATIPDITALVDYVYDGVEQPLDDDSALGSSAALVEPEFPIELAADALCILSDVASAALQHVRALRLARRALAISPDSYDACLRVAGRSLDAGFPEDTLALVNDCMPPPTASPAHAALRHTVAGDAALKLERWSEAVDAHLAALSSDPANSDLKWNLLSATFRLASSTVSGIALSSNAIDPDLAAELSAAARLLHANGATATGLELLAIAVRLPRSSVKVKLAAYAAMASLQLESGANEAALSSLETGISIAPKSPVAHAHLAVALADAGDPRAALEAFATARRLITARDQLSFAQYEKLGLVAHTSGAFELAGAAFRNASRLAPTTPRAFINCGVSYARADQLRAALACFQRAHALDRHDVDVVLETASLAARLNRSSAAILYTRGITILGHRIWPLSRATQGHKQFPSEVITYAKLRRGLARWHAERSGEEHLALASYKLAFDVLQGRNWPLALEYGRLLARDDTLAVAELRLLMARVQPVAPVAEFAALNTLLALAPPPSPLPSLSWRSALANLQIGCQAACNVTADFDELSATIKAARRAEAHMQALLAHATAAESAKAEIEASLNAENDPTRRERHRRRC</sequence>
<evidence type="ECO:0000313" key="6">
    <source>
        <dbReference type="Proteomes" id="UP000054408"/>
    </source>
</evidence>
<feature type="signal peptide" evidence="4">
    <location>
        <begin position="1"/>
        <end position="25"/>
    </location>
</feature>
<dbReference type="Gene3D" id="1.25.40.10">
    <property type="entry name" value="Tetratricopeptide repeat domain"/>
    <property type="match status" value="3"/>
</dbReference>
<dbReference type="PROSITE" id="PS50005">
    <property type="entry name" value="TPR"/>
    <property type="match status" value="1"/>
</dbReference>
<dbReference type="Proteomes" id="UP000054408">
    <property type="component" value="Unassembled WGS sequence"/>
</dbReference>
<keyword evidence="4" id="KW-0732">Signal</keyword>
<name>A0A0L0DLS0_THETB</name>
<dbReference type="InterPro" id="IPR019734">
    <property type="entry name" value="TPR_rpt"/>
</dbReference>
<evidence type="ECO:0000256" key="4">
    <source>
        <dbReference type="SAM" id="SignalP"/>
    </source>
</evidence>
<accession>A0A0L0DLS0</accession>
<evidence type="ECO:0000313" key="5">
    <source>
        <dbReference type="EMBL" id="KNC53264.1"/>
    </source>
</evidence>
<feature type="repeat" description="TPR" evidence="2">
    <location>
        <begin position="433"/>
        <end position="466"/>
    </location>
</feature>
<feature type="region of interest" description="Disordered" evidence="3">
    <location>
        <begin position="669"/>
        <end position="690"/>
    </location>
</feature>
<feature type="chain" id="PRO_5005537721" evidence="4">
    <location>
        <begin position="26"/>
        <end position="690"/>
    </location>
</feature>
<keyword evidence="1 2" id="KW-0802">TPR repeat</keyword>
<evidence type="ECO:0000256" key="1">
    <source>
        <dbReference type="ARBA" id="ARBA00022803"/>
    </source>
</evidence>
<dbReference type="PANTHER" id="PTHR12558">
    <property type="entry name" value="CELL DIVISION CYCLE 16,23,27"/>
    <property type="match status" value="1"/>
</dbReference>
<evidence type="ECO:0000256" key="3">
    <source>
        <dbReference type="SAM" id="MobiDB-lite"/>
    </source>
</evidence>
<dbReference type="SMART" id="SM00028">
    <property type="entry name" value="TPR"/>
    <property type="match status" value="6"/>
</dbReference>
<evidence type="ECO:0000256" key="2">
    <source>
        <dbReference type="PROSITE-ProRule" id="PRU00339"/>
    </source>
</evidence>
<keyword evidence="6" id="KW-1185">Reference proteome</keyword>
<dbReference type="GeneID" id="25567372"/>
<dbReference type="InterPro" id="IPR011990">
    <property type="entry name" value="TPR-like_helical_dom_sf"/>
</dbReference>
<gene>
    <name evidence="5" type="ORF">AMSG_08754</name>
</gene>
<dbReference type="RefSeq" id="XP_013754528.1">
    <property type="nucleotide sequence ID" value="XM_013899074.1"/>
</dbReference>
<dbReference type="SUPFAM" id="SSF48452">
    <property type="entry name" value="TPR-like"/>
    <property type="match status" value="2"/>
</dbReference>
<dbReference type="AlphaFoldDB" id="A0A0L0DLS0"/>
<dbReference type="STRING" id="461836.A0A0L0DLS0"/>
<protein>
    <submittedName>
        <fullName evidence="5">Uncharacterized protein</fullName>
    </submittedName>
</protein>
<organism evidence="5 6">
    <name type="scientific">Thecamonas trahens ATCC 50062</name>
    <dbReference type="NCBI Taxonomy" id="461836"/>
    <lineage>
        <taxon>Eukaryota</taxon>
        <taxon>Apusozoa</taxon>
        <taxon>Apusomonadida</taxon>
        <taxon>Apusomonadidae</taxon>
        <taxon>Thecamonas</taxon>
    </lineage>
</organism>
<reference evidence="5 6" key="1">
    <citation type="submission" date="2010-05" db="EMBL/GenBank/DDBJ databases">
        <title>The Genome Sequence of Thecamonas trahens ATCC 50062.</title>
        <authorList>
            <consortium name="The Broad Institute Genome Sequencing Platform"/>
            <person name="Russ C."/>
            <person name="Cuomo C."/>
            <person name="Shea T."/>
            <person name="Young S.K."/>
            <person name="Zeng Q."/>
            <person name="Koehrsen M."/>
            <person name="Haas B."/>
            <person name="Borodovsky M."/>
            <person name="Guigo R."/>
            <person name="Alvarado L."/>
            <person name="Berlin A."/>
            <person name="Bochicchio J."/>
            <person name="Borenstein D."/>
            <person name="Chapman S."/>
            <person name="Chen Z."/>
            <person name="Freedman E."/>
            <person name="Gellesch M."/>
            <person name="Goldberg J."/>
            <person name="Griggs A."/>
            <person name="Gujja S."/>
            <person name="Heilman E."/>
            <person name="Heiman D."/>
            <person name="Hepburn T."/>
            <person name="Howarth C."/>
            <person name="Jen D."/>
            <person name="Larson L."/>
            <person name="Mehta T."/>
            <person name="Park D."/>
            <person name="Pearson M."/>
            <person name="Roberts A."/>
            <person name="Saif S."/>
            <person name="Shenoy N."/>
            <person name="Sisk P."/>
            <person name="Stolte C."/>
            <person name="Sykes S."/>
            <person name="Thomson T."/>
            <person name="Walk T."/>
            <person name="White J."/>
            <person name="Yandava C."/>
            <person name="Burger G."/>
            <person name="Gray M.W."/>
            <person name="Holland P.W.H."/>
            <person name="King N."/>
            <person name="Lang F.B.F."/>
            <person name="Roger A.J."/>
            <person name="Ruiz-Trillo I."/>
            <person name="Lander E."/>
            <person name="Nusbaum C."/>
        </authorList>
    </citation>
    <scope>NUCLEOTIDE SEQUENCE [LARGE SCALE GENOMIC DNA]</scope>
    <source>
        <strain evidence="5 6">ATCC 50062</strain>
    </source>
</reference>
<proteinExistence type="predicted"/>
<dbReference type="EMBL" id="GL349480">
    <property type="protein sequence ID" value="KNC53264.1"/>
    <property type="molecule type" value="Genomic_DNA"/>
</dbReference>